<protein>
    <submittedName>
        <fullName evidence="1">CRISPR-associated protein Csx17, subtype Dpsyc</fullName>
    </submittedName>
</protein>
<dbReference type="NCBIfam" id="TIGR04113">
    <property type="entry name" value="cas_csx17"/>
    <property type="match status" value="1"/>
</dbReference>
<dbReference type="EMBL" id="FUYE01000013">
    <property type="protein sequence ID" value="SKB02018.1"/>
    <property type="molecule type" value="Genomic_DNA"/>
</dbReference>
<organism evidence="1 2">
    <name type="scientific">Prosthecobacter debontii</name>
    <dbReference type="NCBI Taxonomy" id="48467"/>
    <lineage>
        <taxon>Bacteria</taxon>
        <taxon>Pseudomonadati</taxon>
        <taxon>Verrucomicrobiota</taxon>
        <taxon>Verrucomicrobiia</taxon>
        <taxon>Verrucomicrobiales</taxon>
        <taxon>Verrucomicrobiaceae</taxon>
        <taxon>Prosthecobacter</taxon>
    </lineage>
</organism>
<accession>A0A1T4YKE2</accession>
<evidence type="ECO:0000313" key="2">
    <source>
        <dbReference type="Proteomes" id="UP000190774"/>
    </source>
</evidence>
<sequence length="925" mass="103107">MNTMSDSIPLPGCRHDILGHYLKAIGILRVLAKCAAPEHRDPNAEGWWNSDDAVFYLRSPKYPTMDALVEFFEKYYQPTPVFSPWNTGGGMDEKKIIIFRCAPKPWHDYWQANKAALLAHGFPKPEGDEVPAMPEKAFELKLPQCELKPTDDIEISITVGKQKKPKTAIQISWSHAACTKLFEAMSVQRPILERCIKFTDSVVSKFIPGKSEFTFDLKDEAALSSLAPMPGAKYSVQIKESGKKAVMALLANELASHPDALTSLNLGRECFADFQADETNGTALLEQFRDKVPASASQAIDSVFTTRAATRPVDSPLFLNRGKAGNSEVFRAYWGFFLAAKVAAENNVKGSLFGLASEDTPPRDGASPFFPDAFKSYNIGSGWVQSDYPIYPLDYVLAVEGAFAMRGGAARTLGANSKRFAAFPFVFDSGEEMVDDENTITGTSSALWFPLWDRPTTFDELASFITDAQARLPGKEARFSAEFVRAMNSQGVDAGFAGWQEFRFRMKGSKVPWITTGRFIAASHNKAATVLNRALSPFDESRFMDQFDFSRNKKTGEIEKDGPHSVRADINAAMETAALDPTAYHCMALLVSIFRACRQLAISKSFRDKVHGIGTFFDKLPMAEWRELLTDFDRPNQSHAAEFRIARAIASIPGLMLQHDQGSRSKVQPMLGSLLPLTYSYGRWQLDETGNQAVWTGSDLCHDLSMVLQRRYMDSLKDDQPALHGVHQARLADVVAFLNHELDDHLITSWIEALSLIGWHFEKPEVVAQKEIEEAQTAADEAPFDLAEDNQSKASPAFHLAYAALRTLLELECGWPRKNCARWKKRRSQQPIFHLCQRSASSLPLAVSEALRWIGIWGVSNPWGAKSRQEKEILSGRYIVRLGQSDLNFTDSPVDPARLAAAVCIPLAWEDQWLLRRAITLPFSA</sequence>
<dbReference type="Proteomes" id="UP000190774">
    <property type="component" value="Unassembled WGS sequence"/>
</dbReference>
<gene>
    <name evidence="1" type="ORF">SAMN02745166_03510</name>
</gene>
<dbReference type="AlphaFoldDB" id="A0A1T4YKE2"/>
<proteinExistence type="predicted"/>
<keyword evidence="2" id="KW-1185">Reference proteome</keyword>
<dbReference type="InterPro" id="IPR026483">
    <property type="entry name" value="Cas_Csx17"/>
</dbReference>
<dbReference type="OrthoDB" id="441343at2"/>
<name>A0A1T4YKE2_9BACT</name>
<dbReference type="STRING" id="48467.SAMN02745166_03510"/>
<evidence type="ECO:0000313" key="1">
    <source>
        <dbReference type="EMBL" id="SKB02018.1"/>
    </source>
</evidence>
<reference evidence="2" key="1">
    <citation type="submission" date="2017-02" db="EMBL/GenBank/DDBJ databases">
        <authorList>
            <person name="Varghese N."/>
            <person name="Submissions S."/>
        </authorList>
    </citation>
    <scope>NUCLEOTIDE SEQUENCE [LARGE SCALE GENOMIC DNA]</scope>
    <source>
        <strain evidence="2">ATCC 700200</strain>
    </source>
</reference>